<dbReference type="Gene3D" id="3.40.50.150">
    <property type="entry name" value="Vaccinia Virus protein VP39"/>
    <property type="match status" value="1"/>
</dbReference>
<dbReference type="KEGG" id="nah:F5544_38725"/>
<dbReference type="AlphaFoldDB" id="A0A6G9YRC3"/>
<dbReference type="GO" id="GO:0032259">
    <property type="term" value="P:methylation"/>
    <property type="evidence" value="ECO:0007669"/>
    <property type="project" value="UniProtKB-KW"/>
</dbReference>
<dbReference type="EMBL" id="CP046172">
    <property type="protein sequence ID" value="QIS15566.1"/>
    <property type="molecule type" value="Genomic_DNA"/>
</dbReference>
<reference evidence="1 2" key="1">
    <citation type="journal article" date="2019" name="ACS Chem. Biol.">
        <title>Identification and Mobilization of a Cryptic Antibiotic Biosynthesis Gene Locus from a Human-Pathogenic Nocardia Isolate.</title>
        <authorList>
            <person name="Herisse M."/>
            <person name="Ishida K."/>
            <person name="Porter J.L."/>
            <person name="Howden B."/>
            <person name="Hertweck C."/>
            <person name="Stinear T.P."/>
            <person name="Pidot S.J."/>
        </authorList>
    </citation>
    <scope>NUCLEOTIDE SEQUENCE [LARGE SCALE GENOMIC DNA]</scope>
    <source>
        <strain evidence="1 2">AUSMDU00012717</strain>
    </source>
</reference>
<keyword evidence="1" id="KW-0489">Methyltransferase</keyword>
<proteinExistence type="predicted"/>
<name>A0A6G9YRC3_9NOCA</name>
<dbReference type="CDD" id="cd02440">
    <property type="entry name" value="AdoMet_MTases"/>
    <property type="match status" value="1"/>
</dbReference>
<sequence length="273" mass="29179">MSVTEYLELIAAPADDDVAGWLYPTDAELLGAIDDIQARAGITGDILEIGAYHGKSAILLGYFARRGESLIVCDLFDSAAQDADNQSENAAFYPGLRQADFERNYLRFHPRLPIVHARPSAELGTLVAAGSCRLVHVDGGHTYDVAHADIQTARRLLGPGGVLAVDDWSSAHIPGVAMAFWSEYLTGRLLPLAFTKGKFYATWDPGGVTVEQVAAAVADRAALATGDTVPLGPHRALGVTMAPDAWRAYAASQREKYSKLYSGSGAPEQMVGF</sequence>
<evidence type="ECO:0000313" key="1">
    <source>
        <dbReference type="EMBL" id="QIS15566.1"/>
    </source>
</evidence>
<dbReference type="SUPFAM" id="SSF53335">
    <property type="entry name" value="S-adenosyl-L-methionine-dependent methyltransferases"/>
    <property type="match status" value="1"/>
</dbReference>
<keyword evidence="2" id="KW-1185">Reference proteome</keyword>
<organism evidence="1 2">
    <name type="scientific">Nocardia arthritidis</name>
    <dbReference type="NCBI Taxonomy" id="228602"/>
    <lineage>
        <taxon>Bacteria</taxon>
        <taxon>Bacillati</taxon>
        <taxon>Actinomycetota</taxon>
        <taxon>Actinomycetes</taxon>
        <taxon>Mycobacteriales</taxon>
        <taxon>Nocardiaceae</taxon>
        <taxon>Nocardia</taxon>
    </lineage>
</organism>
<dbReference type="Proteomes" id="UP000503540">
    <property type="component" value="Chromosome"/>
</dbReference>
<dbReference type="InterPro" id="IPR029063">
    <property type="entry name" value="SAM-dependent_MTases_sf"/>
</dbReference>
<gene>
    <name evidence="1" type="ORF">F5544_38725</name>
</gene>
<evidence type="ECO:0000313" key="2">
    <source>
        <dbReference type="Proteomes" id="UP000503540"/>
    </source>
</evidence>
<dbReference type="RefSeq" id="WP_167477792.1">
    <property type="nucleotide sequence ID" value="NZ_CP046172.1"/>
</dbReference>
<dbReference type="GO" id="GO:0008168">
    <property type="term" value="F:methyltransferase activity"/>
    <property type="evidence" value="ECO:0007669"/>
    <property type="project" value="UniProtKB-KW"/>
</dbReference>
<dbReference type="Pfam" id="PF13578">
    <property type="entry name" value="Methyltransf_24"/>
    <property type="match status" value="1"/>
</dbReference>
<keyword evidence="1" id="KW-0808">Transferase</keyword>
<protein>
    <submittedName>
        <fullName evidence="1">Class I SAM-dependent methyltransferase</fullName>
    </submittedName>
</protein>
<accession>A0A6G9YRC3</accession>